<sequence length="101" mass="11599">MKQVSRRSQVFIIFISVFVMKINYTKTGYKKIYESNFLPEYVRRTTRVTYSRPSFFGGRASRCQQLLRIAGNNVAKGELFVGIPRAQALHQKCQLCITDAG</sequence>
<dbReference type="Proteomes" id="UP000281806">
    <property type="component" value="Unassembled WGS sequence"/>
</dbReference>
<organism evidence="2 3">
    <name type="scientific">Pseudomonas syringae pv. actinidiae</name>
    <dbReference type="NCBI Taxonomy" id="103796"/>
    <lineage>
        <taxon>Bacteria</taxon>
        <taxon>Pseudomonadati</taxon>
        <taxon>Pseudomonadota</taxon>
        <taxon>Gammaproteobacteria</taxon>
        <taxon>Pseudomonadales</taxon>
        <taxon>Pseudomonadaceae</taxon>
        <taxon>Pseudomonas</taxon>
        <taxon>Pseudomonas syringae</taxon>
    </lineage>
</organism>
<dbReference type="AlphaFoldDB" id="A0A7Z6UH15"/>
<accession>A0A7Z6UH15</accession>
<gene>
    <name evidence="2" type="ORF">ALP83_101741</name>
    <name evidence="1" type="ORF">ALQ15_113808</name>
</gene>
<proteinExistence type="predicted"/>
<name>A0A7Z6UH15_PSESF</name>
<dbReference type="Proteomes" id="UP000282289">
    <property type="component" value="Unassembled WGS sequence"/>
</dbReference>
<dbReference type="EMBL" id="RBRZ01000082">
    <property type="protein sequence ID" value="RMR56304.1"/>
    <property type="molecule type" value="Genomic_DNA"/>
</dbReference>
<comment type="caution">
    <text evidence="2">The sequence shown here is derived from an EMBL/GenBank/DDBJ whole genome shotgun (WGS) entry which is preliminary data.</text>
</comment>
<evidence type="ECO:0000313" key="2">
    <source>
        <dbReference type="EMBL" id="RMR56304.1"/>
    </source>
</evidence>
<evidence type="ECO:0000313" key="3">
    <source>
        <dbReference type="Proteomes" id="UP000281806"/>
    </source>
</evidence>
<protein>
    <submittedName>
        <fullName evidence="2">Uncharacterized protein</fullName>
    </submittedName>
</protein>
<dbReference type="EMBL" id="RBQT01000038">
    <property type="protein sequence ID" value="RMP82255.1"/>
    <property type="molecule type" value="Genomic_DNA"/>
</dbReference>
<reference evidence="3 4" key="1">
    <citation type="submission" date="2018-08" db="EMBL/GenBank/DDBJ databases">
        <title>Recombination of ecologically and evolutionarily significant loci maintains genetic cohesion in the Pseudomonas syringae species complex.</title>
        <authorList>
            <person name="Dillon M."/>
            <person name="Thakur S."/>
            <person name="Almeida R.N.D."/>
            <person name="Weir B.S."/>
            <person name="Guttman D.S."/>
        </authorList>
    </citation>
    <scope>NUCLEOTIDE SEQUENCE [LARGE SCALE GENOMIC DNA]</scope>
    <source>
        <strain evidence="2 3">ICMP 19198</strain>
        <strain evidence="1 4">ICMP 19589</strain>
    </source>
</reference>
<evidence type="ECO:0000313" key="1">
    <source>
        <dbReference type="EMBL" id="RMP82255.1"/>
    </source>
</evidence>
<evidence type="ECO:0000313" key="4">
    <source>
        <dbReference type="Proteomes" id="UP000282289"/>
    </source>
</evidence>